<reference evidence="6 7" key="1">
    <citation type="submission" date="2017-10" db="EMBL/GenBank/DDBJ databases">
        <title>Antibacterial composition for extension of chilled fish shelf life and decreasing of risk of food-borne infections, bacteriophage strains for its preparation.</title>
        <authorList>
            <person name="Zulkarneev E.R."/>
            <person name="Aleshkin A.V."/>
            <person name="Rubalsky O.V."/>
            <person name="Kiseleva I.A."/>
            <person name="Rubalskii E.O."/>
            <person name="Lebedev S.N."/>
        </authorList>
    </citation>
    <scope>NUCLEOTIDE SEQUENCE [LARGE SCALE GENOMIC DNA]</scope>
</reference>
<keyword evidence="3" id="KW-0489">Methyltransferase</keyword>
<sequence>MKAYIDIIKHTFWNGEDEMDRTGVGTRSVLGQVFRHDMTDGFPAVTTKTLAWKAVRGELLWFMNGFTNVETLRAMTYGVGSSAKTIWDDNFNHQGVALGYTDGELGPVYGKQWRDFNGVDQLAKAIERIKTNPECRRNIVCAWNPVDLDKMALPPCHVLFRFSVKKGRLNLTWYQRSVDTFLGLPFNIASYGLLLEMVSHITGYRAGILTGMLDDTHIYHNHFDQVQEQLQREPYKLPTLKFKKRFTTLEEACNLGLDDIELEDYKCHPAIKAPMAV</sequence>
<dbReference type="KEGG" id="vg:65110645"/>
<keyword evidence="7" id="KW-1185">Reference proteome</keyword>
<dbReference type="PANTHER" id="PTHR11548:SF1">
    <property type="entry name" value="THYMIDYLATE SYNTHASE 1"/>
    <property type="match status" value="1"/>
</dbReference>
<evidence type="ECO:0000256" key="4">
    <source>
        <dbReference type="ARBA" id="ARBA00022679"/>
    </source>
</evidence>
<dbReference type="Gene3D" id="3.30.572.10">
    <property type="entry name" value="Thymidylate synthase/dCMP hydroxymethylase domain"/>
    <property type="match status" value="1"/>
</dbReference>
<dbReference type="EC" id="2.1.1.45" evidence="2"/>
<proteinExistence type="inferred from homology"/>
<dbReference type="NCBIfam" id="TIGR03284">
    <property type="entry name" value="thym_sym"/>
    <property type="match status" value="1"/>
</dbReference>
<dbReference type="GO" id="GO:0004799">
    <property type="term" value="F:thymidylate synthase activity"/>
    <property type="evidence" value="ECO:0007669"/>
    <property type="project" value="UniProtKB-EC"/>
</dbReference>
<dbReference type="InterPro" id="IPR036926">
    <property type="entry name" value="Thymidate_synth/dCMP_Mease_sf"/>
</dbReference>
<name>A0A2H4YFB3_9CAUD</name>
<evidence type="ECO:0000313" key="7">
    <source>
        <dbReference type="Proteomes" id="UP000240934"/>
    </source>
</evidence>
<evidence type="ECO:0000256" key="1">
    <source>
        <dbReference type="ARBA" id="ARBA00009972"/>
    </source>
</evidence>
<evidence type="ECO:0000256" key="3">
    <source>
        <dbReference type="ARBA" id="ARBA00022603"/>
    </source>
</evidence>
<accession>A0A2H4YFB3</accession>
<protein>
    <recommendedName>
        <fullName evidence="2">thymidylate synthase</fullName>
        <ecNumber evidence="2">2.1.1.45</ecNumber>
    </recommendedName>
</protein>
<gene>
    <name evidence="6" type="primary">td</name>
    <name evidence="6" type="ORF">Ah1_00325</name>
</gene>
<keyword evidence="4" id="KW-0808">Transferase</keyword>
<dbReference type="InterPro" id="IPR000398">
    <property type="entry name" value="Thymidylate_synthase"/>
</dbReference>
<dbReference type="CDD" id="cd00351">
    <property type="entry name" value="TS_Pyrimidine_HMase"/>
    <property type="match status" value="1"/>
</dbReference>
<dbReference type="InterPro" id="IPR023451">
    <property type="entry name" value="Thymidate_synth/dCMP_Mease_dom"/>
</dbReference>
<dbReference type="GO" id="GO:0032259">
    <property type="term" value="P:methylation"/>
    <property type="evidence" value="ECO:0007669"/>
    <property type="project" value="UniProtKB-KW"/>
</dbReference>
<dbReference type="EMBL" id="MG250483">
    <property type="protein sequence ID" value="AUE22843.1"/>
    <property type="molecule type" value="Genomic_DNA"/>
</dbReference>
<evidence type="ECO:0000313" key="6">
    <source>
        <dbReference type="EMBL" id="AUE22843.1"/>
    </source>
</evidence>
<dbReference type="GO" id="GO:0006231">
    <property type="term" value="P:dTMP biosynthetic process"/>
    <property type="evidence" value="ECO:0007669"/>
    <property type="project" value="InterPro"/>
</dbReference>
<organism evidence="6 7">
    <name type="scientific">Aeromonas phage Ah1</name>
    <dbReference type="NCBI Taxonomy" id="2053701"/>
    <lineage>
        <taxon>Viruses</taxon>
        <taxon>Duplodnaviria</taxon>
        <taxon>Heunggongvirae</taxon>
        <taxon>Uroviricota</taxon>
        <taxon>Caudoviricetes</taxon>
        <taxon>Pantevenvirales</taxon>
        <taxon>Straboviridae</taxon>
        <taxon>Cinqassovirus</taxon>
        <taxon>Cinqassovirus ah1</taxon>
    </lineage>
</organism>
<dbReference type="SUPFAM" id="SSF55831">
    <property type="entry name" value="Thymidylate synthase/dCMP hydroxymethylase"/>
    <property type="match status" value="1"/>
</dbReference>
<dbReference type="RefSeq" id="YP_010093054.1">
    <property type="nucleotide sequence ID" value="NC_055733.1"/>
</dbReference>
<dbReference type="PRINTS" id="PR00108">
    <property type="entry name" value="THYMDSNTHASE"/>
</dbReference>
<dbReference type="GeneID" id="65110645"/>
<dbReference type="Pfam" id="PF00303">
    <property type="entry name" value="Thymidylat_synt"/>
    <property type="match status" value="1"/>
</dbReference>
<comment type="similarity">
    <text evidence="1">Belongs to the thymidylate synthase family.</text>
</comment>
<evidence type="ECO:0000259" key="5">
    <source>
        <dbReference type="Pfam" id="PF00303"/>
    </source>
</evidence>
<dbReference type="Proteomes" id="UP000240934">
    <property type="component" value="Segment"/>
</dbReference>
<dbReference type="HAMAP" id="MF_00008">
    <property type="entry name" value="Thymidy_synth_bact"/>
    <property type="match status" value="1"/>
</dbReference>
<dbReference type="PANTHER" id="PTHR11548">
    <property type="entry name" value="THYMIDYLATE SYNTHASE 1"/>
    <property type="match status" value="1"/>
</dbReference>
<dbReference type="InterPro" id="IPR045097">
    <property type="entry name" value="Thymidate_synth/dCMP_Mease"/>
</dbReference>
<feature type="domain" description="Thymidylate synthase/dCMP hydroxymethylase" evidence="5">
    <location>
        <begin position="2"/>
        <end position="277"/>
    </location>
</feature>
<evidence type="ECO:0000256" key="2">
    <source>
        <dbReference type="ARBA" id="ARBA00011947"/>
    </source>
</evidence>